<dbReference type="SUPFAM" id="SSF54913">
    <property type="entry name" value="GlnB-like"/>
    <property type="match status" value="1"/>
</dbReference>
<dbReference type="PRINTS" id="PR00340">
    <property type="entry name" value="PIIGLNB"/>
</dbReference>
<dbReference type="InterPro" id="IPR002187">
    <property type="entry name" value="N-reg_PII"/>
</dbReference>
<dbReference type="PROSITE" id="PS51343">
    <property type="entry name" value="PII_GLNB_DOM"/>
    <property type="match status" value="1"/>
</dbReference>
<dbReference type="Proteomes" id="UP001596379">
    <property type="component" value="Unassembled WGS sequence"/>
</dbReference>
<reference evidence="2" key="1">
    <citation type="journal article" date="2019" name="Int. J. Syst. Evol. Microbiol.">
        <title>The Global Catalogue of Microorganisms (GCM) 10K type strain sequencing project: providing services to taxonomists for standard genome sequencing and annotation.</title>
        <authorList>
            <consortium name="The Broad Institute Genomics Platform"/>
            <consortium name="The Broad Institute Genome Sequencing Center for Infectious Disease"/>
            <person name="Wu L."/>
            <person name="Ma J."/>
        </authorList>
    </citation>
    <scope>NUCLEOTIDE SEQUENCE [LARGE SCALE GENOMIC DNA]</scope>
    <source>
        <strain evidence="2">CCUG 36956</strain>
    </source>
</reference>
<protein>
    <submittedName>
        <fullName evidence="1">P-II family nitrogen regulator</fullName>
    </submittedName>
</protein>
<sequence>MKQIIAIIQPHRLEMVELALHGMSHLPGFTLFPARGHARGHGAQHTFTADEWNPDTHEHIVLLMFCPDDIAQDAVEAIRAASHTGNRGDGLIAVTAVEDMVRIHSGERGDAAL</sequence>
<comment type="caution">
    <text evidence="1">The sequence shown here is derived from an EMBL/GenBank/DDBJ whole genome shotgun (WGS) entry which is preliminary data.</text>
</comment>
<dbReference type="Pfam" id="PF00543">
    <property type="entry name" value="P-II"/>
    <property type="match status" value="1"/>
</dbReference>
<dbReference type="PANTHER" id="PTHR30115:SF11">
    <property type="entry name" value="NITROGEN REGULATORY PROTEIN P-II HOMOLOG"/>
    <property type="match status" value="1"/>
</dbReference>
<dbReference type="EMBL" id="JBHTCC010000003">
    <property type="protein sequence ID" value="MFC7299604.1"/>
    <property type="molecule type" value="Genomic_DNA"/>
</dbReference>
<proteinExistence type="predicted"/>
<dbReference type="InterPro" id="IPR011322">
    <property type="entry name" value="N-reg_PII-like_a/b"/>
</dbReference>
<evidence type="ECO:0000313" key="2">
    <source>
        <dbReference type="Proteomes" id="UP001596379"/>
    </source>
</evidence>
<organism evidence="1 2">
    <name type="scientific">Herminiimonas aquatilis</name>
    <dbReference type="NCBI Taxonomy" id="345342"/>
    <lineage>
        <taxon>Bacteria</taxon>
        <taxon>Pseudomonadati</taxon>
        <taxon>Pseudomonadota</taxon>
        <taxon>Betaproteobacteria</taxon>
        <taxon>Burkholderiales</taxon>
        <taxon>Oxalobacteraceae</taxon>
        <taxon>Herminiimonas</taxon>
    </lineage>
</organism>
<name>A0ABW2J8T7_9BURK</name>
<dbReference type="SMART" id="SM00938">
    <property type="entry name" value="P-II"/>
    <property type="match status" value="1"/>
</dbReference>
<evidence type="ECO:0000313" key="1">
    <source>
        <dbReference type="EMBL" id="MFC7299604.1"/>
    </source>
</evidence>
<keyword evidence="2" id="KW-1185">Reference proteome</keyword>
<dbReference type="PANTHER" id="PTHR30115">
    <property type="entry name" value="NITROGEN REGULATORY PROTEIN P-II"/>
    <property type="match status" value="1"/>
</dbReference>
<gene>
    <name evidence="1" type="ORF">ACFQO0_14265</name>
</gene>
<accession>A0ABW2J8T7</accession>
<dbReference type="Gene3D" id="3.30.70.120">
    <property type="match status" value="1"/>
</dbReference>
<dbReference type="RefSeq" id="WP_382235750.1">
    <property type="nucleotide sequence ID" value="NZ_JBHTCC010000003.1"/>
</dbReference>
<dbReference type="InterPro" id="IPR015867">
    <property type="entry name" value="N-reg_PII/ATP_PRibTrfase_C"/>
</dbReference>